<evidence type="ECO:0000256" key="1">
    <source>
        <dbReference type="SAM" id="Phobius"/>
    </source>
</evidence>
<name>A0ABS1TAQ9_9CLOT</name>
<dbReference type="RefSeq" id="WP_202749182.1">
    <property type="nucleotide sequence ID" value="NZ_JAESWC010000004.1"/>
</dbReference>
<keyword evidence="3" id="KW-1185">Reference proteome</keyword>
<protein>
    <submittedName>
        <fullName evidence="2">DUF3021 domain-containing protein</fullName>
    </submittedName>
</protein>
<gene>
    <name evidence="2" type="ORF">JK636_11765</name>
</gene>
<proteinExistence type="predicted"/>
<organism evidence="2 3">
    <name type="scientific">Clostridium rhizosphaerae</name>
    <dbReference type="NCBI Taxonomy" id="2803861"/>
    <lineage>
        <taxon>Bacteria</taxon>
        <taxon>Bacillati</taxon>
        <taxon>Bacillota</taxon>
        <taxon>Clostridia</taxon>
        <taxon>Eubacteriales</taxon>
        <taxon>Clostridiaceae</taxon>
        <taxon>Clostridium</taxon>
    </lineage>
</organism>
<feature type="transmembrane region" description="Helical" evidence="1">
    <location>
        <begin position="41"/>
        <end position="59"/>
    </location>
</feature>
<reference evidence="2 3" key="1">
    <citation type="submission" date="2021-01" db="EMBL/GenBank/DDBJ databases">
        <title>Genome public.</title>
        <authorList>
            <person name="Liu C."/>
            <person name="Sun Q."/>
        </authorList>
    </citation>
    <scope>NUCLEOTIDE SEQUENCE [LARGE SCALE GENOMIC DNA]</scope>
    <source>
        <strain evidence="2 3">YIM B02515</strain>
    </source>
</reference>
<dbReference type="Proteomes" id="UP000632377">
    <property type="component" value="Unassembled WGS sequence"/>
</dbReference>
<evidence type="ECO:0000313" key="2">
    <source>
        <dbReference type="EMBL" id="MBL4936437.1"/>
    </source>
</evidence>
<feature type="transmembrane region" description="Helical" evidence="1">
    <location>
        <begin position="7"/>
        <end position="29"/>
    </location>
</feature>
<feature type="transmembrane region" description="Helical" evidence="1">
    <location>
        <begin position="71"/>
        <end position="91"/>
    </location>
</feature>
<evidence type="ECO:0000313" key="3">
    <source>
        <dbReference type="Proteomes" id="UP000632377"/>
    </source>
</evidence>
<sequence>MKISKYLGYILKDFFTAFGGLIFLVLMYLRIYSVETISDSLLFQMILFAAAFTLFRYALINKFELTKKAQMISFFVCSTLADIMILIWLFFFSPGKIHDLSLILIYFIVIICVKGGVYAMMYIDGKAQEKQLNEKLREYNSSK</sequence>
<feature type="transmembrane region" description="Helical" evidence="1">
    <location>
        <begin position="103"/>
        <end position="123"/>
    </location>
</feature>
<accession>A0ABS1TAQ9</accession>
<dbReference type="EMBL" id="JAESWC010000004">
    <property type="protein sequence ID" value="MBL4936437.1"/>
    <property type="molecule type" value="Genomic_DNA"/>
</dbReference>
<keyword evidence="1" id="KW-0472">Membrane</keyword>
<comment type="caution">
    <text evidence="2">The sequence shown here is derived from an EMBL/GenBank/DDBJ whole genome shotgun (WGS) entry which is preliminary data.</text>
</comment>
<keyword evidence="1" id="KW-0812">Transmembrane</keyword>
<keyword evidence="1" id="KW-1133">Transmembrane helix</keyword>